<comment type="caution">
    <text evidence="1">The sequence shown here is derived from an EMBL/GenBank/DDBJ whole genome shotgun (WGS) entry which is preliminary data.</text>
</comment>
<dbReference type="RefSeq" id="WP_111325792.1">
    <property type="nucleotide sequence ID" value="NZ_QKUF01000034.1"/>
</dbReference>
<name>A0A326U1V4_THEHA</name>
<organism evidence="1 2">
    <name type="scientific">Thermosporothrix hazakensis</name>
    <dbReference type="NCBI Taxonomy" id="644383"/>
    <lineage>
        <taxon>Bacteria</taxon>
        <taxon>Bacillati</taxon>
        <taxon>Chloroflexota</taxon>
        <taxon>Ktedonobacteria</taxon>
        <taxon>Ktedonobacterales</taxon>
        <taxon>Thermosporotrichaceae</taxon>
        <taxon>Thermosporothrix</taxon>
    </lineage>
</organism>
<gene>
    <name evidence="1" type="ORF">EI42_05547</name>
</gene>
<dbReference type="GO" id="GO:0016829">
    <property type="term" value="F:lyase activity"/>
    <property type="evidence" value="ECO:0007669"/>
    <property type="project" value="UniProtKB-KW"/>
</dbReference>
<evidence type="ECO:0000313" key="2">
    <source>
        <dbReference type="Proteomes" id="UP000248806"/>
    </source>
</evidence>
<dbReference type="AlphaFoldDB" id="A0A326U1V4"/>
<dbReference type="InterPro" id="IPR015943">
    <property type="entry name" value="WD40/YVTN_repeat-like_dom_sf"/>
</dbReference>
<accession>A0A326U1V4</accession>
<dbReference type="PANTHER" id="PTHR40274">
    <property type="entry name" value="VIRGINIAMYCIN B LYASE"/>
    <property type="match status" value="1"/>
</dbReference>
<dbReference type="EMBL" id="QKUF01000034">
    <property type="protein sequence ID" value="PZW22413.1"/>
    <property type="molecule type" value="Genomic_DNA"/>
</dbReference>
<reference evidence="1 2" key="1">
    <citation type="submission" date="2018-06" db="EMBL/GenBank/DDBJ databases">
        <title>Genomic Encyclopedia of Archaeal and Bacterial Type Strains, Phase II (KMG-II): from individual species to whole genera.</title>
        <authorList>
            <person name="Goeker M."/>
        </authorList>
    </citation>
    <scope>NUCLEOTIDE SEQUENCE [LARGE SCALE GENOMIC DNA]</scope>
    <source>
        <strain evidence="1 2">ATCC BAA-1881</strain>
    </source>
</reference>
<evidence type="ECO:0000313" key="1">
    <source>
        <dbReference type="EMBL" id="PZW22413.1"/>
    </source>
</evidence>
<protein>
    <submittedName>
        <fullName evidence="1">Streptogramin lyase</fullName>
    </submittedName>
</protein>
<sequence>MKQLVSLLISLLLIAVTLVGCSGSPLSANPAVEGIQLTTITSGRFHEYPLPQTGNGLMRPVIDQNGDIWFGEMEYNHLSVFSPHNALLQQIPIPEGANGIMGLTVAPDNTIWFAEQYGNFIGHYTPTTREFQRYPLTLLEHNKQQLPSAPNSLAVDQQGNIWFTELNADMIGVLNPRTGAIKQYALTEHKTVQQYAPYSLTIDKQGVVWFTLSNKPLLGRLDPPTGKVTLIEIPEKQNRLMEITHDAEGAIWATGFEQGLVLKYKPTTQQFAVYRAAHEPKRANGVYGILSQQNGDIWVVSTSENAIAQLKHGEQQFRYYRIPTASSMPLGLVEGPDGTFWFTETGGNRIASFKP</sequence>
<dbReference type="SUPFAM" id="SSF101898">
    <property type="entry name" value="NHL repeat"/>
    <property type="match status" value="1"/>
</dbReference>
<dbReference type="InterPro" id="IPR051344">
    <property type="entry name" value="Vgb"/>
</dbReference>
<dbReference type="PROSITE" id="PS51257">
    <property type="entry name" value="PROKAR_LIPOPROTEIN"/>
    <property type="match status" value="1"/>
</dbReference>
<dbReference type="Gene3D" id="2.130.10.10">
    <property type="entry name" value="YVTN repeat-like/Quinoprotein amine dehydrogenase"/>
    <property type="match status" value="2"/>
</dbReference>
<dbReference type="PANTHER" id="PTHR40274:SF3">
    <property type="entry name" value="VIRGINIAMYCIN B LYASE"/>
    <property type="match status" value="1"/>
</dbReference>
<keyword evidence="1" id="KW-0456">Lyase</keyword>
<keyword evidence="2" id="KW-1185">Reference proteome</keyword>
<proteinExistence type="predicted"/>
<dbReference type="Proteomes" id="UP000248806">
    <property type="component" value="Unassembled WGS sequence"/>
</dbReference>
<dbReference type="Pfam" id="PF24684">
    <property type="entry name" value="Vgb_lyase"/>
    <property type="match status" value="1"/>
</dbReference>